<dbReference type="InterPro" id="IPR002645">
    <property type="entry name" value="STAS_dom"/>
</dbReference>
<dbReference type="GO" id="GO:0043856">
    <property type="term" value="F:anti-sigma factor antagonist activity"/>
    <property type="evidence" value="ECO:0007669"/>
    <property type="project" value="InterPro"/>
</dbReference>
<dbReference type="InterPro" id="IPR003658">
    <property type="entry name" value="Anti-sigma_ant"/>
</dbReference>
<comment type="similarity">
    <text evidence="1 2">Belongs to the anti-sigma-factor antagonist family.</text>
</comment>
<dbReference type="NCBIfam" id="TIGR00377">
    <property type="entry name" value="ant_ant_sig"/>
    <property type="match status" value="1"/>
</dbReference>
<sequence length="114" mass="11953">MQVSVIGDPDDTVIVSVRGDLDGGTDTVLGTTLEQVLDRPVPRVVVDVSGIGFCDSTGLRSFINGHERAVAAGGWLRLAAPGHQLRDLLRVAGLLPVLEIYPSVADALAPEPDL</sequence>
<accession>A0A919SYV3</accession>
<dbReference type="CDD" id="cd07043">
    <property type="entry name" value="STAS_anti-anti-sigma_factors"/>
    <property type="match status" value="1"/>
</dbReference>
<dbReference type="InterPro" id="IPR036513">
    <property type="entry name" value="STAS_dom_sf"/>
</dbReference>
<gene>
    <name evidence="4" type="ORF">Aau02nite_88140</name>
</gene>
<dbReference type="Gene3D" id="3.30.750.24">
    <property type="entry name" value="STAS domain"/>
    <property type="match status" value="1"/>
</dbReference>
<dbReference type="Pfam" id="PF01740">
    <property type="entry name" value="STAS"/>
    <property type="match status" value="1"/>
</dbReference>
<dbReference type="PANTHER" id="PTHR33495">
    <property type="entry name" value="ANTI-SIGMA FACTOR ANTAGONIST TM_1081-RELATED-RELATED"/>
    <property type="match status" value="1"/>
</dbReference>
<evidence type="ECO:0000313" key="5">
    <source>
        <dbReference type="Proteomes" id="UP000681340"/>
    </source>
</evidence>
<protein>
    <recommendedName>
        <fullName evidence="2">Anti-sigma factor antagonist</fullName>
    </recommendedName>
</protein>
<keyword evidence="5" id="KW-1185">Reference proteome</keyword>
<dbReference type="RefSeq" id="WP_212994594.1">
    <property type="nucleotide sequence ID" value="NZ_BAABEA010000052.1"/>
</dbReference>
<comment type="caution">
    <text evidence="4">The sequence shown here is derived from an EMBL/GenBank/DDBJ whole genome shotgun (WGS) entry which is preliminary data.</text>
</comment>
<evidence type="ECO:0000256" key="1">
    <source>
        <dbReference type="ARBA" id="ARBA00009013"/>
    </source>
</evidence>
<dbReference type="Proteomes" id="UP000681340">
    <property type="component" value="Unassembled WGS sequence"/>
</dbReference>
<organism evidence="4 5">
    <name type="scientific">Actinoplanes auranticolor</name>
    <dbReference type="NCBI Taxonomy" id="47988"/>
    <lineage>
        <taxon>Bacteria</taxon>
        <taxon>Bacillati</taxon>
        <taxon>Actinomycetota</taxon>
        <taxon>Actinomycetes</taxon>
        <taxon>Micromonosporales</taxon>
        <taxon>Micromonosporaceae</taxon>
        <taxon>Actinoplanes</taxon>
    </lineage>
</organism>
<evidence type="ECO:0000313" key="4">
    <source>
        <dbReference type="EMBL" id="GIM79926.1"/>
    </source>
</evidence>
<dbReference type="AlphaFoldDB" id="A0A919SYV3"/>
<evidence type="ECO:0000256" key="2">
    <source>
        <dbReference type="RuleBase" id="RU003749"/>
    </source>
</evidence>
<dbReference type="EMBL" id="BOQL01000086">
    <property type="protein sequence ID" value="GIM79926.1"/>
    <property type="molecule type" value="Genomic_DNA"/>
</dbReference>
<dbReference type="PANTHER" id="PTHR33495:SF2">
    <property type="entry name" value="ANTI-SIGMA FACTOR ANTAGONIST TM_1081-RELATED"/>
    <property type="match status" value="1"/>
</dbReference>
<evidence type="ECO:0000259" key="3">
    <source>
        <dbReference type="PROSITE" id="PS50801"/>
    </source>
</evidence>
<proteinExistence type="inferred from homology"/>
<feature type="domain" description="STAS" evidence="3">
    <location>
        <begin position="10"/>
        <end position="111"/>
    </location>
</feature>
<dbReference type="SUPFAM" id="SSF52091">
    <property type="entry name" value="SpoIIaa-like"/>
    <property type="match status" value="1"/>
</dbReference>
<reference evidence="4" key="1">
    <citation type="submission" date="2021-03" db="EMBL/GenBank/DDBJ databases">
        <title>Whole genome shotgun sequence of Actinoplanes auranticolor NBRC 12245.</title>
        <authorList>
            <person name="Komaki H."/>
            <person name="Tamura T."/>
        </authorList>
    </citation>
    <scope>NUCLEOTIDE SEQUENCE</scope>
    <source>
        <strain evidence="4">NBRC 12245</strain>
    </source>
</reference>
<dbReference type="PROSITE" id="PS50801">
    <property type="entry name" value="STAS"/>
    <property type="match status" value="1"/>
</dbReference>
<name>A0A919SYV3_9ACTN</name>